<dbReference type="STRING" id="45074.Lsan_4153"/>
<dbReference type="CDD" id="cd02933">
    <property type="entry name" value="OYE_like_FMN"/>
    <property type="match status" value="1"/>
</dbReference>
<sequence>MNLDLLLSPFQLNKDLQLKNRIVMAPMTRNMANDDLSPTASMKDYYTRRADAGLIITEGTIIRADAKGYSNVPGIFTREQIEGWRQITDSVHANSGHIFSQIWHLGRVSHPHFLNGQLPISASETTMTGKVARAEGLNYGISRAATLNEIKDIINSYAIAAKNAIEAGFDGVEIHGANGYLIDQFLHYHTNHREDVYGETPENMARFALEVVKACGEAIGYERVGIRLSPGAYLNEVIGDNRDAFVFKYLLEQLNSVPIAYVHTGNFNDKTIFAELNNQTMTRFIRSHYKGTLIACGSYDFKEGQDKIENNDFDLLGIGRPFIANPNLIHQLHNNEMIRPYEGGMLQSLY</sequence>
<dbReference type="Proteomes" id="UP000054703">
    <property type="component" value="Unassembled WGS sequence"/>
</dbReference>
<keyword evidence="3 5" id="KW-0560">Oxidoreductase</keyword>
<dbReference type="SUPFAM" id="SSF51395">
    <property type="entry name" value="FMN-linked oxidoreductases"/>
    <property type="match status" value="1"/>
</dbReference>
<dbReference type="EC" id="1.-.-.-" evidence="5"/>
<evidence type="ECO:0000313" key="6">
    <source>
        <dbReference type="Proteomes" id="UP000054703"/>
    </source>
</evidence>
<dbReference type="InterPro" id="IPR045247">
    <property type="entry name" value="Oye-like"/>
</dbReference>
<dbReference type="Pfam" id="PF00724">
    <property type="entry name" value="Oxidored_FMN"/>
    <property type="match status" value="1"/>
</dbReference>
<dbReference type="PANTHER" id="PTHR22893">
    <property type="entry name" value="NADH OXIDOREDUCTASE-RELATED"/>
    <property type="match status" value="1"/>
</dbReference>
<feature type="domain" description="NADH:flavin oxidoreductase/NADH oxidase N-terminal" evidence="4">
    <location>
        <begin position="6"/>
        <end position="334"/>
    </location>
</feature>
<dbReference type="AlphaFoldDB" id="A0A0W0YAI9"/>
<protein>
    <submittedName>
        <fullName evidence="5">N-ethylmaleimide reductase, FMN-linked</fullName>
        <ecNumber evidence="5">1.-.-.-</ecNumber>
    </submittedName>
</protein>
<dbReference type="GO" id="GO:0010181">
    <property type="term" value="F:FMN binding"/>
    <property type="evidence" value="ECO:0007669"/>
    <property type="project" value="InterPro"/>
</dbReference>
<name>A0A0W0YAI9_9GAMM</name>
<dbReference type="GO" id="GO:0005829">
    <property type="term" value="C:cytosol"/>
    <property type="evidence" value="ECO:0007669"/>
    <property type="project" value="UniProtKB-ARBA"/>
</dbReference>
<dbReference type="EMBL" id="LNYU01000091">
    <property type="protein sequence ID" value="KTD53743.1"/>
    <property type="molecule type" value="Genomic_DNA"/>
</dbReference>
<dbReference type="FunFam" id="3.20.20.70:FF:000059">
    <property type="entry name" value="N-ethylmaleimide reductase, FMN-linked"/>
    <property type="match status" value="1"/>
</dbReference>
<accession>A0A0W0YAI9</accession>
<dbReference type="InterPro" id="IPR001155">
    <property type="entry name" value="OxRdtase_FMN_N"/>
</dbReference>
<dbReference type="PANTHER" id="PTHR22893:SF55">
    <property type="entry name" value="OXIDOREDUCTASE-RELATED"/>
    <property type="match status" value="1"/>
</dbReference>
<dbReference type="PATRIC" id="fig|45074.5.peg.4461"/>
<evidence type="ECO:0000259" key="4">
    <source>
        <dbReference type="Pfam" id="PF00724"/>
    </source>
</evidence>
<dbReference type="InterPro" id="IPR013785">
    <property type="entry name" value="Aldolase_TIM"/>
</dbReference>
<evidence type="ECO:0000313" key="5">
    <source>
        <dbReference type="EMBL" id="KTD53743.1"/>
    </source>
</evidence>
<proteinExistence type="inferred from homology"/>
<evidence type="ECO:0000256" key="2">
    <source>
        <dbReference type="ARBA" id="ARBA00005979"/>
    </source>
</evidence>
<comment type="similarity">
    <text evidence="2">Belongs to the NADH:flavin oxidoreductase/NADH oxidase family.</text>
</comment>
<dbReference type="Gene3D" id="3.20.20.70">
    <property type="entry name" value="Aldolase class I"/>
    <property type="match status" value="1"/>
</dbReference>
<gene>
    <name evidence="5" type="primary">nemA</name>
    <name evidence="5" type="ORF">Lsan_4153</name>
</gene>
<dbReference type="GO" id="GO:0016628">
    <property type="term" value="F:oxidoreductase activity, acting on the CH-CH group of donors, NAD or NADP as acceptor"/>
    <property type="evidence" value="ECO:0007669"/>
    <property type="project" value="UniProtKB-ARBA"/>
</dbReference>
<evidence type="ECO:0000256" key="1">
    <source>
        <dbReference type="ARBA" id="ARBA00001917"/>
    </source>
</evidence>
<evidence type="ECO:0000256" key="3">
    <source>
        <dbReference type="ARBA" id="ARBA00023002"/>
    </source>
</evidence>
<comment type="cofactor">
    <cofactor evidence="1">
        <name>FMN</name>
        <dbReference type="ChEBI" id="CHEBI:58210"/>
    </cofactor>
</comment>
<reference evidence="5 6" key="1">
    <citation type="submission" date="2015-11" db="EMBL/GenBank/DDBJ databases">
        <title>Genomic analysis of 38 Legionella species identifies large and diverse effector repertoires.</title>
        <authorList>
            <person name="Burstein D."/>
            <person name="Amaro F."/>
            <person name="Zusman T."/>
            <person name="Lifshitz Z."/>
            <person name="Cohen O."/>
            <person name="Gilbert J.A."/>
            <person name="Pupko T."/>
            <person name="Shuman H.A."/>
            <person name="Segal G."/>
        </authorList>
    </citation>
    <scope>NUCLEOTIDE SEQUENCE [LARGE SCALE GENOMIC DNA]</scope>
    <source>
        <strain evidence="5 6">SC-63-C7</strain>
    </source>
</reference>
<keyword evidence="6" id="KW-1185">Reference proteome</keyword>
<organism evidence="5 6">
    <name type="scientific">Legionella santicrucis</name>
    <dbReference type="NCBI Taxonomy" id="45074"/>
    <lineage>
        <taxon>Bacteria</taxon>
        <taxon>Pseudomonadati</taxon>
        <taxon>Pseudomonadota</taxon>
        <taxon>Gammaproteobacteria</taxon>
        <taxon>Legionellales</taxon>
        <taxon>Legionellaceae</taxon>
        <taxon>Legionella</taxon>
    </lineage>
</organism>
<comment type="caution">
    <text evidence="5">The sequence shown here is derived from an EMBL/GenBank/DDBJ whole genome shotgun (WGS) entry which is preliminary data.</text>
</comment>